<dbReference type="RefSeq" id="WP_141846684.1">
    <property type="nucleotide sequence ID" value="NZ_BAAAPR010000006.1"/>
</dbReference>
<dbReference type="Proteomes" id="UP000317893">
    <property type="component" value="Unassembled WGS sequence"/>
</dbReference>
<dbReference type="PANTHER" id="PTHR14969">
    <property type="entry name" value="SPHINGOSINE-1-PHOSPHATE PHOSPHOHYDROLASE"/>
    <property type="match status" value="1"/>
</dbReference>
<dbReference type="SUPFAM" id="SSF48317">
    <property type="entry name" value="Acid phosphatase/Vanadium-dependent haloperoxidase"/>
    <property type="match status" value="1"/>
</dbReference>
<dbReference type="InterPro" id="IPR000326">
    <property type="entry name" value="PAP2/HPO"/>
</dbReference>
<dbReference type="OrthoDB" id="5289372at2"/>
<keyword evidence="1" id="KW-0812">Transmembrane</keyword>
<dbReference type="Gene3D" id="1.20.144.10">
    <property type="entry name" value="Phosphatidic acid phosphatase type 2/haloperoxidase"/>
    <property type="match status" value="1"/>
</dbReference>
<protein>
    <submittedName>
        <fullName evidence="3">Undecaprenyl-diphosphatase</fullName>
    </submittedName>
</protein>
<keyword evidence="4" id="KW-1185">Reference proteome</keyword>
<reference evidence="3 4" key="1">
    <citation type="submission" date="2019-06" db="EMBL/GenBank/DDBJ databases">
        <title>Sequencing the genomes of 1000 actinobacteria strains.</title>
        <authorList>
            <person name="Klenk H.-P."/>
        </authorList>
    </citation>
    <scope>NUCLEOTIDE SEQUENCE [LARGE SCALE GENOMIC DNA]</scope>
    <source>
        <strain evidence="3 4">DSM 18607</strain>
    </source>
</reference>
<evidence type="ECO:0000259" key="2">
    <source>
        <dbReference type="SMART" id="SM00014"/>
    </source>
</evidence>
<feature type="transmembrane region" description="Helical" evidence="1">
    <location>
        <begin position="193"/>
        <end position="212"/>
    </location>
</feature>
<evidence type="ECO:0000256" key="1">
    <source>
        <dbReference type="SAM" id="Phobius"/>
    </source>
</evidence>
<feature type="transmembrane region" description="Helical" evidence="1">
    <location>
        <begin position="224"/>
        <end position="242"/>
    </location>
</feature>
<dbReference type="AlphaFoldDB" id="A0A542DXB8"/>
<dbReference type="SMART" id="SM00014">
    <property type="entry name" value="acidPPc"/>
    <property type="match status" value="1"/>
</dbReference>
<accession>A0A542DXB8</accession>
<feature type="transmembrane region" description="Helical" evidence="1">
    <location>
        <begin position="96"/>
        <end position="120"/>
    </location>
</feature>
<evidence type="ECO:0000313" key="3">
    <source>
        <dbReference type="EMBL" id="TQJ07564.1"/>
    </source>
</evidence>
<gene>
    <name evidence="3" type="ORF">FB458_0629</name>
</gene>
<feature type="transmembrane region" description="Helical" evidence="1">
    <location>
        <begin position="168"/>
        <end position="186"/>
    </location>
</feature>
<dbReference type="PANTHER" id="PTHR14969:SF13">
    <property type="entry name" value="AT30094P"/>
    <property type="match status" value="1"/>
</dbReference>
<sequence>MALVDGSRPRSRREGADRPWTSEWVHRWDDLTVPPWRDVVRDVGRRLLLPALVLWLAILAVGFLIQDGLHSFQSESAVNRALQSTRTSTWDAVTAVWSHIGNTEIVIGVCVVMVGVVLALTRRWSIALVPAIAISLQATVFVVATEIVGRPRPDVPHLDPAPPTSSYPSGHVGASTALYLSLALLAQRVRHPLLRRVLTAVCVVIPLLVLYARLYRGMHHLTDVLVGLVNGIVCATLAWGYLRERRTR</sequence>
<proteinExistence type="predicted"/>
<evidence type="ECO:0000313" key="4">
    <source>
        <dbReference type="Proteomes" id="UP000317893"/>
    </source>
</evidence>
<feature type="transmembrane region" description="Helical" evidence="1">
    <location>
        <begin position="127"/>
        <end position="148"/>
    </location>
</feature>
<keyword evidence="1" id="KW-1133">Transmembrane helix</keyword>
<name>A0A542DXB8_9MICO</name>
<keyword evidence="1" id="KW-0472">Membrane</keyword>
<dbReference type="InterPro" id="IPR036938">
    <property type="entry name" value="PAP2/HPO_sf"/>
</dbReference>
<organism evidence="3 4">
    <name type="scientific">Lapillicoccus jejuensis</name>
    <dbReference type="NCBI Taxonomy" id="402171"/>
    <lineage>
        <taxon>Bacteria</taxon>
        <taxon>Bacillati</taxon>
        <taxon>Actinomycetota</taxon>
        <taxon>Actinomycetes</taxon>
        <taxon>Micrococcales</taxon>
        <taxon>Intrasporangiaceae</taxon>
        <taxon>Lapillicoccus</taxon>
    </lineage>
</organism>
<feature type="transmembrane region" description="Helical" evidence="1">
    <location>
        <begin position="47"/>
        <end position="65"/>
    </location>
</feature>
<comment type="caution">
    <text evidence="3">The sequence shown here is derived from an EMBL/GenBank/DDBJ whole genome shotgun (WGS) entry which is preliminary data.</text>
</comment>
<dbReference type="Pfam" id="PF01569">
    <property type="entry name" value="PAP2"/>
    <property type="match status" value="1"/>
</dbReference>
<feature type="domain" description="Phosphatidic acid phosphatase type 2/haloperoxidase" evidence="2">
    <location>
        <begin position="126"/>
        <end position="239"/>
    </location>
</feature>
<dbReference type="EMBL" id="VFMN01000001">
    <property type="protein sequence ID" value="TQJ07564.1"/>
    <property type="molecule type" value="Genomic_DNA"/>
</dbReference>